<proteinExistence type="predicted"/>
<feature type="domain" description="TM2" evidence="6">
    <location>
        <begin position="23"/>
        <end position="75"/>
    </location>
</feature>
<feature type="transmembrane region" description="Helical" evidence="5">
    <location>
        <begin position="27"/>
        <end position="46"/>
    </location>
</feature>
<name>A0A836CAI3_9STRA</name>
<dbReference type="AlphaFoldDB" id="A0A836CAI3"/>
<dbReference type="EMBL" id="JAFCMP010000526">
    <property type="protein sequence ID" value="KAG5177266.1"/>
    <property type="molecule type" value="Genomic_DNA"/>
</dbReference>
<keyword evidence="2 5" id="KW-0812">Transmembrane</keyword>
<evidence type="ECO:0000256" key="5">
    <source>
        <dbReference type="SAM" id="Phobius"/>
    </source>
</evidence>
<evidence type="ECO:0000256" key="4">
    <source>
        <dbReference type="ARBA" id="ARBA00023136"/>
    </source>
</evidence>
<comment type="caution">
    <text evidence="7">The sequence shown here is derived from an EMBL/GenBank/DDBJ whole genome shotgun (WGS) entry which is preliminary data.</text>
</comment>
<feature type="non-terminal residue" evidence="7">
    <location>
        <position position="91"/>
    </location>
</feature>
<dbReference type="OrthoDB" id="408511at2759"/>
<dbReference type="Proteomes" id="UP000664859">
    <property type="component" value="Unassembled WGS sequence"/>
</dbReference>
<comment type="subcellular location">
    <subcellularLocation>
        <location evidence="1">Membrane</location>
        <topology evidence="1">Multi-pass membrane protein</topology>
    </subcellularLocation>
</comment>
<sequence>CECDGGYMTHKPEVPTDICNYHKKMELTAFLLCFFVGESGVDWFYLAVNNPWYIVAGVLKLMTFRGLVIWWLVDWTRILVSAFPHGNGVEL</sequence>
<reference evidence="7" key="1">
    <citation type="submission" date="2021-02" db="EMBL/GenBank/DDBJ databases">
        <title>First Annotated Genome of the Yellow-green Alga Tribonema minus.</title>
        <authorList>
            <person name="Mahan K.M."/>
        </authorList>
    </citation>
    <scope>NUCLEOTIDE SEQUENCE</scope>
    <source>
        <strain evidence="7">UTEX B ZZ1240</strain>
    </source>
</reference>
<evidence type="ECO:0000256" key="3">
    <source>
        <dbReference type="ARBA" id="ARBA00022989"/>
    </source>
</evidence>
<organism evidence="7 8">
    <name type="scientific">Tribonema minus</name>
    <dbReference type="NCBI Taxonomy" id="303371"/>
    <lineage>
        <taxon>Eukaryota</taxon>
        <taxon>Sar</taxon>
        <taxon>Stramenopiles</taxon>
        <taxon>Ochrophyta</taxon>
        <taxon>PX clade</taxon>
        <taxon>Xanthophyceae</taxon>
        <taxon>Tribonematales</taxon>
        <taxon>Tribonemataceae</taxon>
        <taxon>Tribonema</taxon>
    </lineage>
</organism>
<evidence type="ECO:0000313" key="8">
    <source>
        <dbReference type="Proteomes" id="UP000664859"/>
    </source>
</evidence>
<dbReference type="GO" id="GO:0016020">
    <property type="term" value="C:membrane"/>
    <property type="evidence" value="ECO:0007669"/>
    <property type="project" value="UniProtKB-SubCell"/>
</dbReference>
<keyword evidence="4 5" id="KW-0472">Membrane</keyword>
<evidence type="ECO:0000313" key="7">
    <source>
        <dbReference type="EMBL" id="KAG5177266.1"/>
    </source>
</evidence>
<keyword evidence="3 5" id="KW-1133">Transmembrane helix</keyword>
<keyword evidence="8" id="KW-1185">Reference proteome</keyword>
<dbReference type="InterPro" id="IPR007829">
    <property type="entry name" value="TM2"/>
</dbReference>
<dbReference type="Pfam" id="PF05154">
    <property type="entry name" value="TM2"/>
    <property type="match status" value="1"/>
</dbReference>
<evidence type="ECO:0000256" key="1">
    <source>
        <dbReference type="ARBA" id="ARBA00004141"/>
    </source>
</evidence>
<evidence type="ECO:0000256" key="2">
    <source>
        <dbReference type="ARBA" id="ARBA00022692"/>
    </source>
</evidence>
<feature type="transmembrane region" description="Helical" evidence="5">
    <location>
        <begin position="52"/>
        <end position="73"/>
    </location>
</feature>
<gene>
    <name evidence="7" type="ORF">JKP88DRAFT_148405</name>
</gene>
<feature type="non-terminal residue" evidence="7">
    <location>
        <position position="1"/>
    </location>
</feature>
<protein>
    <recommendedName>
        <fullName evidence="6">TM2 domain-containing protein</fullName>
    </recommendedName>
</protein>
<accession>A0A836CAI3</accession>
<evidence type="ECO:0000259" key="6">
    <source>
        <dbReference type="Pfam" id="PF05154"/>
    </source>
</evidence>